<dbReference type="Proteomes" id="UP000316330">
    <property type="component" value="Unassembled WGS sequence"/>
</dbReference>
<organism evidence="1 2">
    <name type="scientific">Cohnella terricola</name>
    <dbReference type="NCBI Taxonomy" id="1289167"/>
    <lineage>
        <taxon>Bacteria</taxon>
        <taxon>Bacillati</taxon>
        <taxon>Bacillota</taxon>
        <taxon>Bacilli</taxon>
        <taxon>Bacillales</taxon>
        <taxon>Paenibacillaceae</taxon>
        <taxon>Cohnella</taxon>
    </lineage>
</organism>
<sequence length="388" mass="43164">MPNLQTNLEYKDPNIVIWRSGRPEDPYKPRMDSLPVINGIITLLEIPSEIHKVRISGFTEVVYETYKKKSDLAPDEFLVDYATGIVQFHPDQEAKTHLCIYQGKGKILTSATRIYTMARNNPDVVKTVQDFVDETKDYLSKLDRKLIDINDALEKSREATDKATIAADNAIVATHNAELATQAAYDAADSAIVIRKDSVDQYDDLNIVYPDPQNGWTVTINTTGDVYRFDGKSGQWEHVGNVFGAAIPFVSEITDGLLKKEDYRKFVVRSIIFQFPKMLAQGVQSALMQFPLDGEIVKAYAFCSEGGSAHPLEVAIEKISSADYDSGGVWQNILSTNIAINPNSTKGTTPVIQTTDVTAGDYFRINALRLDNNIKGVTIQIDVNTKNK</sequence>
<proteinExistence type="predicted"/>
<dbReference type="AlphaFoldDB" id="A0A559JDM8"/>
<accession>A0A559JDM8</accession>
<keyword evidence="2" id="KW-1185">Reference proteome</keyword>
<dbReference type="EMBL" id="VNJJ01000010">
    <property type="protein sequence ID" value="TVX97973.1"/>
    <property type="molecule type" value="Genomic_DNA"/>
</dbReference>
<evidence type="ECO:0000313" key="2">
    <source>
        <dbReference type="Proteomes" id="UP000316330"/>
    </source>
</evidence>
<dbReference type="RefSeq" id="WP_144704528.1">
    <property type="nucleotide sequence ID" value="NZ_VNJJ01000010.1"/>
</dbReference>
<protein>
    <submittedName>
        <fullName evidence="1">Uncharacterized protein</fullName>
    </submittedName>
</protein>
<evidence type="ECO:0000313" key="1">
    <source>
        <dbReference type="EMBL" id="TVX97973.1"/>
    </source>
</evidence>
<gene>
    <name evidence="1" type="ORF">FPZ45_17160</name>
</gene>
<comment type="caution">
    <text evidence="1">The sequence shown here is derived from an EMBL/GenBank/DDBJ whole genome shotgun (WGS) entry which is preliminary data.</text>
</comment>
<name>A0A559JDM8_9BACL</name>
<reference evidence="1 2" key="1">
    <citation type="submission" date="2019-07" db="EMBL/GenBank/DDBJ databases">
        <authorList>
            <person name="Kim J."/>
        </authorList>
    </citation>
    <scope>NUCLEOTIDE SEQUENCE [LARGE SCALE GENOMIC DNA]</scope>
    <source>
        <strain evidence="1 2">G13</strain>
    </source>
</reference>
<dbReference type="OrthoDB" id="2587776at2"/>